<reference evidence="1" key="1">
    <citation type="journal article" date="2021" name="Front. Plant Sci.">
        <title>Chromosome-Scale Genome Assembly for Chinese Sour Jujube and Insights Into Its Genome Evolution and Domestication Signature.</title>
        <authorList>
            <person name="Shen L.-Y."/>
            <person name="Luo H."/>
            <person name="Wang X.-L."/>
            <person name="Wang X.-M."/>
            <person name="Qiu X.-J."/>
            <person name="Liu H."/>
            <person name="Zhou S.-S."/>
            <person name="Jia K.-H."/>
            <person name="Nie S."/>
            <person name="Bao Y.-T."/>
            <person name="Zhang R.-G."/>
            <person name="Yun Q.-Z."/>
            <person name="Chai Y.-H."/>
            <person name="Lu J.-Y."/>
            <person name="Li Y."/>
            <person name="Zhao S.-W."/>
            <person name="Mao J.-F."/>
            <person name="Jia S.-G."/>
            <person name="Mao Y.-M."/>
        </authorList>
    </citation>
    <scope>NUCLEOTIDE SEQUENCE</scope>
    <source>
        <strain evidence="1">AT0</strain>
        <tissue evidence="1">Leaf</tissue>
    </source>
</reference>
<dbReference type="Proteomes" id="UP000813462">
    <property type="component" value="Unassembled WGS sequence"/>
</dbReference>
<accession>A0A978VI34</accession>
<name>A0A978VI34_ZIZJJ</name>
<proteinExistence type="predicted"/>
<organism evidence="1 2">
    <name type="scientific">Ziziphus jujuba var. spinosa</name>
    <dbReference type="NCBI Taxonomy" id="714518"/>
    <lineage>
        <taxon>Eukaryota</taxon>
        <taxon>Viridiplantae</taxon>
        <taxon>Streptophyta</taxon>
        <taxon>Embryophyta</taxon>
        <taxon>Tracheophyta</taxon>
        <taxon>Spermatophyta</taxon>
        <taxon>Magnoliopsida</taxon>
        <taxon>eudicotyledons</taxon>
        <taxon>Gunneridae</taxon>
        <taxon>Pentapetalae</taxon>
        <taxon>rosids</taxon>
        <taxon>fabids</taxon>
        <taxon>Rosales</taxon>
        <taxon>Rhamnaceae</taxon>
        <taxon>Paliureae</taxon>
        <taxon>Ziziphus</taxon>
    </lineage>
</organism>
<evidence type="ECO:0000313" key="2">
    <source>
        <dbReference type="Proteomes" id="UP000813462"/>
    </source>
</evidence>
<dbReference type="AlphaFoldDB" id="A0A978VI34"/>
<evidence type="ECO:0000313" key="1">
    <source>
        <dbReference type="EMBL" id="KAH7532753.1"/>
    </source>
</evidence>
<gene>
    <name evidence="1" type="ORF">FEM48_Zijuj04G0055600</name>
</gene>
<sequence>MKGEDEVPFFNYSEHEGKFTCGWEHTSELKSGATKTTSSEHSSETNQYIKGMSGTVFSEINNPQAFRGSIFSYLAVSDTTVHYLLILHELKGDVLKQEQSCLSKVHFNSTLAIAILCFWPCDNFNQQYN</sequence>
<dbReference type="EMBL" id="JAEACU010000004">
    <property type="protein sequence ID" value="KAH7532753.1"/>
    <property type="molecule type" value="Genomic_DNA"/>
</dbReference>
<comment type="caution">
    <text evidence="1">The sequence shown here is derived from an EMBL/GenBank/DDBJ whole genome shotgun (WGS) entry which is preliminary data.</text>
</comment>
<protein>
    <submittedName>
        <fullName evidence="1">Uncharacterized protein</fullName>
    </submittedName>
</protein>